<dbReference type="AlphaFoldDB" id="A0AAD4XDM0"/>
<evidence type="ECO:0000256" key="2">
    <source>
        <dbReference type="ARBA" id="ARBA00023242"/>
    </source>
</evidence>
<dbReference type="GO" id="GO:0009909">
    <property type="term" value="P:regulation of flower development"/>
    <property type="evidence" value="ECO:0007669"/>
    <property type="project" value="InterPro"/>
</dbReference>
<gene>
    <name evidence="5" type="ORF">MKW98_032345</name>
</gene>
<proteinExistence type="predicted"/>
<keyword evidence="6" id="KW-1185">Reference proteome</keyword>
<dbReference type="InterPro" id="IPR010402">
    <property type="entry name" value="CCT_domain"/>
</dbReference>
<dbReference type="GO" id="GO:0003700">
    <property type="term" value="F:DNA-binding transcription factor activity"/>
    <property type="evidence" value="ECO:0007669"/>
    <property type="project" value="TreeGrafter"/>
</dbReference>
<organism evidence="5 6">
    <name type="scientific">Papaver atlanticum</name>
    <dbReference type="NCBI Taxonomy" id="357466"/>
    <lineage>
        <taxon>Eukaryota</taxon>
        <taxon>Viridiplantae</taxon>
        <taxon>Streptophyta</taxon>
        <taxon>Embryophyta</taxon>
        <taxon>Tracheophyta</taxon>
        <taxon>Spermatophyta</taxon>
        <taxon>Magnoliopsida</taxon>
        <taxon>Ranunculales</taxon>
        <taxon>Papaveraceae</taxon>
        <taxon>Papaveroideae</taxon>
        <taxon>Papaver</taxon>
    </lineage>
</organism>
<sequence length="406" mass="44920">MLQDVIHPPEQQLDPLENISSPISAQMFEFSDHDLFPENLPNSDVSSSNNCCYEENSSYAANLSYASYALDGTGMYSNNNFSISNNCNPNDILNTMITNNNLPMIFDSQDENENNITSQYPIPPMITTQEEEFDFSSLQVPPLPLTDDTNGFSPYSANPICSLAGSGPPLPSIFEDDCLSSLPTSYASLDPCSPSCSCIDPSVGSFLPGNFTSTTPLSADCGSGIFSGGMLMGSELQQELDLQGDNSNGVYVTDTMQRVFNPTDIQALNHDNQLLVNECSNNNTTQLTSELASLDESSYKVGRLSVEERKEKIHRYMKKRNERNFSKKIKYACRKTLADSRPRVRGRFAKNDDFGDSVRNSCSNLEDDEVVGKEEDEMVDSSDDIFAHISGVNSFKCNYDLLQSWI</sequence>
<reference evidence="5" key="1">
    <citation type="submission" date="2022-04" db="EMBL/GenBank/DDBJ databases">
        <title>A functionally conserved STORR gene fusion in Papaver species that diverged 16.8 million years ago.</title>
        <authorList>
            <person name="Catania T."/>
        </authorList>
    </citation>
    <scope>NUCLEOTIDE SEQUENCE</scope>
    <source>
        <strain evidence="5">S-188037</strain>
    </source>
</reference>
<protein>
    <recommendedName>
        <fullName evidence="4">CCT domain-containing protein</fullName>
    </recommendedName>
</protein>
<evidence type="ECO:0000313" key="5">
    <source>
        <dbReference type="EMBL" id="KAI3903691.1"/>
    </source>
</evidence>
<dbReference type="Pfam" id="PF06203">
    <property type="entry name" value="CCT"/>
    <property type="match status" value="1"/>
</dbReference>
<dbReference type="InterPro" id="IPR045281">
    <property type="entry name" value="CONSTANS-like"/>
</dbReference>
<evidence type="ECO:0000313" key="6">
    <source>
        <dbReference type="Proteomes" id="UP001202328"/>
    </source>
</evidence>
<name>A0AAD4XDM0_9MAGN</name>
<dbReference type="PROSITE" id="PS51017">
    <property type="entry name" value="CCT"/>
    <property type="match status" value="1"/>
</dbReference>
<feature type="domain" description="CCT" evidence="4">
    <location>
        <begin position="309"/>
        <end position="351"/>
    </location>
</feature>
<accession>A0AAD4XDM0</accession>
<dbReference type="PANTHER" id="PTHR31319:SF110">
    <property type="entry name" value="CCT MOTIF FAMILY PROTEIN"/>
    <property type="match status" value="1"/>
</dbReference>
<evidence type="ECO:0000256" key="3">
    <source>
        <dbReference type="PROSITE-ProRule" id="PRU00357"/>
    </source>
</evidence>
<dbReference type="Proteomes" id="UP001202328">
    <property type="component" value="Unassembled WGS sequence"/>
</dbReference>
<comment type="caution">
    <text evidence="5">The sequence shown here is derived from an EMBL/GenBank/DDBJ whole genome shotgun (WGS) entry which is preliminary data.</text>
</comment>
<evidence type="ECO:0000256" key="1">
    <source>
        <dbReference type="ARBA" id="ARBA00004123"/>
    </source>
</evidence>
<dbReference type="GO" id="GO:0005634">
    <property type="term" value="C:nucleus"/>
    <property type="evidence" value="ECO:0007669"/>
    <property type="project" value="UniProtKB-SubCell"/>
</dbReference>
<dbReference type="PANTHER" id="PTHR31319">
    <property type="entry name" value="ZINC FINGER PROTEIN CONSTANS-LIKE 4"/>
    <property type="match status" value="1"/>
</dbReference>
<keyword evidence="2 3" id="KW-0539">Nucleus</keyword>
<comment type="subcellular location">
    <subcellularLocation>
        <location evidence="1 3">Nucleus</location>
    </subcellularLocation>
</comment>
<dbReference type="EMBL" id="JAJJMB010011222">
    <property type="protein sequence ID" value="KAI3903691.1"/>
    <property type="molecule type" value="Genomic_DNA"/>
</dbReference>
<evidence type="ECO:0000259" key="4">
    <source>
        <dbReference type="PROSITE" id="PS51017"/>
    </source>
</evidence>